<name>A0A941AVY5_9FLAO</name>
<reference evidence="1 2" key="1">
    <citation type="submission" date="2021-03" db="EMBL/GenBank/DDBJ databases">
        <title>Flavobacterium Flabelliformis Sp. Nov. And Flavobacterium Geliluteum Sp. Nov., Two Novel Multidrug Resistant Psychrophilic Species Isolated From Antarctica.</title>
        <authorList>
            <person name="Kralova S."/>
            <person name="Busse H.J."/>
            <person name="Bezdicek M."/>
            <person name="Nykrynova M."/>
            <person name="Kroupova E."/>
            <person name="Krsek D."/>
            <person name="Sedlacek I."/>
        </authorList>
    </citation>
    <scope>NUCLEOTIDE SEQUENCE [LARGE SCALE GENOMIC DNA]</scope>
    <source>
        <strain evidence="1 2">P7388</strain>
    </source>
</reference>
<dbReference type="RefSeq" id="WP_210664788.1">
    <property type="nucleotide sequence ID" value="NZ_JAGFBV010000001.1"/>
</dbReference>
<evidence type="ECO:0000313" key="2">
    <source>
        <dbReference type="Proteomes" id="UP000675047"/>
    </source>
</evidence>
<keyword evidence="2" id="KW-1185">Reference proteome</keyword>
<sequence>MTFEITHKINTIVNDNVKEIQTSFNVEFLALEKKSNFNTYEISKTKVINNPGHENTYLIFLENLDQLTYPIKIQTTSQGEFVKLIEYKEWLERWEENTAILMEEYNDNKNAKDILERFNLNVYDEQTFTQNKFKEPFWNLIFFNPEVDEEGQSNSTVINWNIKSIGNLECTGKTKFVISDSGESLLCFESQEAVNEECTEMINFITGNKFNHKQYLTNVKVITTLDTFNRKVKHKSAIFEIQKGNLFHYKEETFLNIKREINSK</sequence>
<dbReference type="EMBL" id="JAGFBV010000001">
    <property type="protein sequence ID" value="MBP4136750.1"/>
    <property type="molecule type" value="Genomic_DNA"/>
</dbReference>
<comment type="caution">
    <text evidence="1">The sequence shown here is derived from an EMBL/GenBank/DDBJ whole genome shotgun (WGS) entry which is preliminary data.</text>
</comment>
<proteinExistence type="predicted"/>
<protein>
    <submittedName>
        <fullName evidence="1">Uncharacterized protein</fullName>
    </submittedName>
</protein>
<gene>
    <name evidence="1" type="ORF">J3495_01500</name>
</gene>
<dbReference type="Proteomes" id="UP000675047">
    <property type="component" value="Unassembled WGS sequence"/>
</dbReference>
<evidence type="ECO:0000313" key="1">
    <source>
        <dbReference type="EMBL" id="MBP4136750.1"/>
    </source>
</evidence>
<accession>A0A941AVY5</accession>
<dbReference type="AlphaFoldDB" id="A0A941AVY5"/>
<organism evidence="1 2">
    <name type="scientific">Flavobacterium geliluteum</name>
    <dbReference type="NCBI Taxonomy" id="2816120"/>
    <lineage>
        <taxon>Bacteria</taxon>
        <taxon>Pseudomonadati</taxon>
        <taxon>Bacteroidota</taxon>
        <taxon>Flavobacteriia</taxon>
        <taxon>Flavobacteriales</taxon>
        <taxon>Flavobacteriaceae</taxon>
        <taxon>Flavobacterium</taxon>
    </lineage>
</organism>